<dbReference type="EMBL" id="VLLI01000013">
    <property type="protein sequence ID" value="TWI96361.1"/>
    <property type="molecule type" value="Genomic_DNA"/>
</dbReference>
<dbReference type="Proteomes" id="UP000317010">
    <property type="component" value="Unassembled WGS sequence"/>
</dbReference>
<evidence type="ECO:0000313" key="6">
    <source>
        <dbReference type="Proteomes" id="UP000317010"/>
    </source>
</evidence>
<protein>
    <submittedName>
        <fullName evidence="5">3-oxoacyl-[acyl-carrier-protein] synthase-1</fullName>
    </submittedName>
</protein>
<dbReference type="RefSeq" id="WP_144915487.1">
    <property type="nucleotide sequence ID" value="NZ_VLLI01000013.1"/>
</dbReference>
<dbReference type="InterPro" id="IPR014031">
    <property type="entry name" value="Ketoacyl_synth_C"/>
</dbReference>
<dbReference type="InterPro" id="IPR020841">
    <property type="entry name" value="PKS_Beta-ketoAc_synthase_dom"/>
</dbReference>
<evidence type="ECO:0000313" key="5">
    <source>
        <dbReference type="EMBL" id="TWI96361.1"/>
    </source>
</evidence>
<feature type="domain" description="Ketosynthase family 3 (KS3)" evidence="4">
    <location>
        <begin position="1"/>
        <end position="373"/>
    </location>
</feature>
<comment type="caution">
    <text evidence="5">The sequence shown here is derived from an EMBL/GenBank/DDBJ whole genome shotgun (WGS) entry which is preliminary data.</text>
</comment>
<dbReference type="SUPFAM" id="SSF53901">
    <property type="entry name" value="Thiolase-like"/>
    <property type="match status" value="1"/>
</dbReference>
<dbReference type="InterPro" id="IPR016039">
    <property type="entry name" value="Thiolase-like"/>
</dbReference>
<evidence type="ECO:0000256" key="1">
    <source>
        <dbReference type="ARBA" id="ARBA00008467"/>
    </source>
</evidence>
<dbReference type="InterPro" id="IPR020615">
    <property type="entry name" value="Thiolase_acyl_enz_int_AS"/>
</dbReference>
<gene>
    <name evidence="5" type="ORF">JN11_04095</name>
</gene>
<dbReference type="Gene3D" id="3.40.47.10">
    <property type="match status" value="1"/>
</dbReference>
<evidence type="ECO:0000259" key="4">
    <source>
        <dbReference type="PROSITE" id="PS52004"/>
    </source>
</evidence>
<evidence type="ECO:0000256" key="3">
    <source>
        <dbReference type="RuleBase" id="RU003694"/>
    </source>
</evidence>
<dbReference type="SMART" id="SM00825">
    <property type="entry name" value="PKS_KS"/>
    <property type="match status" value="1"/>
</dbReference>
<sequence>MAAVYIIADNVFSPIGKTTAQNLELLKAGVSGIKKHHNAKLSDDSFYASLFVADAFEVNTEYTKFEQLLIASISNAILDSEIDISDKNTILIISSTKGNIGLLETEAYSSDLQKRIALNTSSKLIAEYFGFVNEPIVISNACISGIMGIITGMRLIQSGQFENVIVAGADVVTKFILSGFQSFQAIGTTPCKPFDINRNGISLGEGAATVVLSSKSKNKIDIQVLGGAVSNDANHISAPSRTGAELSWAIECTLKQANLLSGDIDFISAHGTATIYNDEMEAKAINLSNLQHTPVNSLKGYYGHTLGAAGLIESIISIHSLKENRIIPTLGFEEIGVSTPVNVCMELVHGNYNNCLKTASGFGGCNAAVAFGKRKV</sequence>
<evidence type="ECO:0000256" key="2">
    <source>
        <dbReference type="ARBA" id="ARBA00022679"/>
    </source>
</evidence>
<reference evidence="5 6" key="1">
    <citation type="submission" date="2019-07" db="EMBL/GenBank/DDBJ databases">
        <title>Genomic Encyclopedia of Archaeal and Bacterial Type Strains, Phase II (KMG-II): from individual species to whole genera.</title>
        <authorList>
            <person name="Goeker M."/>
        </authorList>
    </citation>
    <scope>NUCLEOTIDE SEQUENCE [LARGE SCALE GENOMIC DNA]</scope>
    <source>
        <strain evidence="5 6">ATCC BAA-1854</strain>
    </source>
</reference>
<keyword evidence="6" id="KW-1185">Reference proteome</keyword>
<dbReference type="Pfam" id="PF00109">
    <property type="entry name" value="ketoacyl-synt"/>
    <property type="match status" value="1"/>
</dbReference>
<organism evidence="5 6">
    <name type="scientific">Mucilaginibacter frigoritolerans</name>
    <dbReference type="NCBI Taxonomy" id="652788"/>
    <lineage>
        <taxon>Bacteria</taxon>
        <taxon>Pseudomonadati</taxon>
        <taxon>Bacteroidota</taxon>
        <taxon>Sphingobacteriia</taxon>
        <taxon>Sphingobacteriales</taxon>
        <taxon>Sphingobacteriaceae</taxon>
        <taxon>Mucilaginibacter</taxon>
    </lineage>
</organism>
<dbReference type="PANTHER" id="PTHR11712">
    <property type="entry name" value="POLYKETIDE SYNTHASE-RELATED"/>
    <property type="match status" value="1"/>
</dbReference>
<dbReference type="PROSITE" id="PS00098">
    <property type="entry name" value="THIOLASE_1"/>
    <property type="match status" value="1"/>
</dbReference>
<dbReference type="GO" id="GO:0004315">
    <property type="term" value="F:3-oxoacyl-[acyl-carrier-protein] synthase activity"/>
    <property type="evidence" value="ECO:0007669"/>
    <property type="project" value="TreeGrafter"/>
</dbReference>
<dbReference type="PROSITE" id="PS52004">
    <property type="entry name" value="KS3_2"/>
    <property type="match status" value="1"/>
</dbReference>
<proteinExistence type="inferred from homology"/>
<dbReference type="PANTHER" id="PTHR11712:SF320">
    <property type="entry name" value="BETA-KETOACYL SYNTHASE"/>
    <property type="match status" value="1"/>
</dbReference>
<name>A0A562TRZ1_9SPHI</name>
<dbReference type="GO" id="GO:0006633">
    <property type="term" value="P:fatty acid biosynthetic process"/>
    <property type="evidence" value="ECO:0007669"/>
    <property type="project" value="TreeGrafter"/>
</dbReference>
<dbReference type="InterPro" id="IPR000794">
    <property type="entry name" value="Beta-ketoacyl_synthase"/>
</dbReference>
<dbReference type="Pfam" id="PF02801">
    <property type="entry name" value="Ketoacyl-synt_C"/>
    <property type="match status" value="1"/>
</dbReference>
<keyword evidence="2 3" id="KW-0808">Transferase</keyword>
<comment type="similarity">
    <text evidence="1 3">Belongs to the thiolase-like superfamily. Beta-ketoacyl-ACP synthases family.</text>
</comment>
<dbReference type="OrthoDB" id="9808669at2"/>
<dbReference type="AlphaFoldDB" id="A0A562TRZ1"/>
<accession>A0A562TRZ1</accession>
<dbReference type="GO" id="GO:0005829">
    <property type="term" value="C:cytosol"/>
    <property type="evidence" value="ECO:0007669"/>
    <property type="project" value="TreeGrafter"/>
</dbReference>
<dbReference type="InterPro" id="IPR014030">
    <property type="entry name" value="Ketoacyl_synth_N"/>
</dbReference>